<comment type="catalytic activity">
    <reaction evidence="6">
        <text>DNA(n) + a 2'-deoxyribonucleoside 5'-triphosphate = DNA(n+1) + diphosphate</text>
        <dbReference type="Rhea" id="RHEA:22508"/>
        <dbReference type="Rhea" id="RHEA-COMP:17339"/>
        <dbReference type="Rhea" id="RHEA-COMP:17340"/>
        <dbReference type="ChEBI" id="CHEBI:33019"/>
        <dbReference type="ChEBI" id="CHEBI:61560"/>
        <dbReference type="ChEBI" id="CHEBI:173112"/>
        <dbReference type="EC" id="2.7.7.7"/>
    </reaction>
</comment>
<evidence type="ECO:0000256" key="5">
    <source>
        <dbReference type="ARBA" id="ARBA00022932"/>
    </source>
</evidence>
<dbReference type="Gene3D" id="3.20.20.140">
    <property type="entry name" value="Metal-dependent hydrolases"/>
    <property type="match status" value="1"/>
</dbReference>
<evidence type="ECO:0000313" key="11">
    <source>
        <dbReference type="Proteomes" id="UP001203665"/>
    </source>
</evidence>
<accession>A0ABT0XHN0</accession>
<dbReference type="EC" id="2.7.7.7" evidence="1"/>
<feature type="domain" description="Bacterial DNA polymerase III alpha subunit NTPase" evidence="7">
    <location>
        <begin position="175"/>
        <end position="431"/>
    </location>
</feature>
<dbReference type="NCBIfam" id="TIGR00594">
    <property type="entry name" value="polc"/>
    <property type="match status" value="1"/>
</dbReference>
<name>A0ABT0XHN0_9BACI</name>
<evidence type="ECO:0000259" key="7">
    <source>
        <dbReference type="Pfam" id="PF07733"/>
    </source>
</evidence>
<evidence type="ECO:0000256" key="1">
    <source>
        <dbReference type="ARBA" id="ARBA00012417"/>
    </source>
</evidence>
<keyword evidence="11" id="KW-1185">Reference proteome</keyword>
<reference evidence="10" key="1">
    <citation type="submission" date="2022-06" db="EMBL/GenBank/DDBJ databases">
        <title>Alkalicoccobacillus porphyridii sp. nov., isolated from a marine red alga, Porphyridium purpureum and reclassification of Shouchella plakortidis and Shouchella gibsonii as Alkalicoccobacillus plakortidis comb. nov. and Alkalicoccobacillus gibsonii comb. nov.</title>
        <authorList>
            <person name="Kim K.H."/>
            <person name="Lee J.K."/>
            <person name="Han D.M."/>
            <person name="Baek J.H."/>
            <person name="Jeon C.O."/>
        </authorList>
    </citation>
    <scope>NUCLEOTIDE SEQUENCE</scope>
    <source>
        <strain evidence="10">DSM 19153</strain>
    </source>
</reference>
<dbReference type="InterPro" id="IPR004805">
    <property type="entry name" value="DnaE2/DnaE/PolC"/>
</dbReference>
<keyword evidence="3" id="KW-0548">Nucleotidyltransferase</keyword>
<evidence type="ECO:0000256" key="2">
    <source>
        <dbReference type="ARBA" id="ARBA00022679"/>
    </source>
</evidence>
<dbReference type="Proteomes" id="UP001203665">
    <property type="component" value="Unassembled WGS sequence"/>
</dbReference>
<dbReference type="PANTHER" id="PTHR32294">
    <property type="entry name" value="DNA POLYMERASE III SUBUNIT ALPHA"/>
    <property type="match status" value="1"/>
</dbReference>
<feature type="domain" description="DNA polymerase III alpha subunit finger" evidence="9">
    <location>
        <begin position="434"/>
        <end position="594"/>
    </location>
</feature>
<dbReference type="PANTHER" id="PTHR32294:SF0">
    <property type="entry name" value="DNA POLYMERASE III SUBUNIT ALPHA"/>
    <property type="match status" value="1"/>
</dbReference>
<feature type="domain" description="DNA polymerase helix-hairpin-helix motif" evidence="8">
    <location>
        <begin position="673"/>
        <end position="756"/>
    </location>
</feature>
<gene>
    <name evidence="10" type="ORF">NDM98_07085</name>
</gene>
<dbReference type="Gene3D" id="1.10.10.1600">
    <property type="entry name" value="Bacterial DNA polymerase III alpha subunit, thumb domain"/>
    <property type="match status" value="1"/>
</dbReference>
<keyword evidence="2" id="KW-0808">Transferase</keyword>
<dbReference type="InterPro" id="IPR029460">
    <property type="entry name" value="DNAPol_HHH"/>
</dbReference>
<organism evidence="10 11">
    <name type="scientific">Alkalicoccobacillus plakortidis</name>
    <dbReference type="NCBI Taxonomy" id="444060"/>
    <lineage>
        <taxon>Bacteria</taxon>
        <taxon>Bacillati</taxon>
        <taxon>Bacillota</taxon>
        <taxon>Bacilli</taxon>
        <taxon>Bacillales</taxon>
        <taxon>Bacillaceae</taxon>
        <taxon>Alkalicoccobacillus</taxon>
    </lineage>
</organism>
<evidence type="ECO:0000256" key="4">
    <source>
        <dbReference type="ARBA" id="ARBA00022705"/>
    </source>
</evidence>
<dbReference type="InterPro" id="IPR040982">
    <property type="entry name" value="DNA_pol3_finger"/>
</dbReference>
<evidence type="ECO:0000259" key="9">
    <source>
        <dbReference type="Pfam" id="PF17657"/>
    </source>
</evidence>
<sequence>MKDDKQKYLSKQEWLDAKVDECTVIVPYKQVFIYRWLQASQPQQVALWLDSWKNGNHSWYLELQIDEDIDFQHQLSSFASDQNIQLIASKPIRYLSDKDQYTYKLLRAIDLDNSPEDIDDTKYELPSAREMESLFHAFPKAIKASESLAASTNVDLDLAIRLPKFPLTDQTATTYLRTLCEQGLKSRYQVESKEVKERLEYELTVIEQMGFSDYFLIVWDFMKYARNKGILAGPGRGSAAGSLVAYCLFITHVDPIRYNLVFERFLNPERITLPDIDIDFPDHRRDEVIEYVQGKYGATHVAQILTFGTFAARAAIRATAKALGTEPGLLERVVKEVPSTPKMTITKAIEQSKTFYQLIEDHSEVAALTRAAKAIEGLPRHTSTHAAGLIISAEPLTERVALQQGRDRIALTQASMEVVEQVGLLKFDFLGLRNLTLLETILTSVRKQEQKLIELNELPLDDKPTFKLLASGDTTGVFQLESDGMRNVLTQLGPTEFEDIVAVNALYRPGPMEYIPTYIEGKQHKRPIEYLHDDVESILSPTYGVLVYQEQIMQLASKLAGYSMAEADLLRRAISKKNEESLHEQKRDFVHRSIQLGYEERIAEHAYGLIERFANYGFNRSHAVAYSLLSYQLAFLKTHYSSAFYTALLSSVWHNQEKLSFYLIEAKQHEQVIQPPSISKSQQLFTYDINGIRFGLLSIEHVGVKAVQEIIRERTQKPFAHLFDFCTRLSPQLVPKRTVESLIKAGVFDEWQLERSVLLRSLDEAFEYGQSVREFQAETEGLFTLNPPAPSLFRSRVVTSH</sequence>
<evidence type="ECO:0000259" key="8">
    <source>
        <dbReference type="Pfam" id="PF14579"/>
    </source>
</evidence>
<dbReference type="InterPro" id="IPR011708">
    <property type="entry name" value="DNA_pol3_alpha_NTPase_dom"/>
</dbReference>
<dbReference type="Pfam" id="PF14579">
    <property type="entry name" value="HHH_6"/>
    <property type="match status" value="1"/>
</dbReference>
<dbReference type="RefSeq" id="WP_251609008.1">
    <property type="nucleotide sequence ID" value="NZ_JAMQJY010000001.1"/>
</dbReference>
<evidence type="ECO:0000256" key="3">
    <source>
        <dbReference type="ARBA" id="ARBA00022695"/>
    </source>
</evidence>
<dbReference type="Gene3D" id="1.10.150.870">
    <property type="match status" value="1"/>
</dbReference>
<evidence type="ECO:0000256" key="6">
    <source>
        <dbReference type="ARBA" id="ARBA00049244"/>
    </source>
</evidence>
<comment type="caution">
    <text evidence="10">The sequence shown here is derived from an EMBL/GenBank/DDBJ whole genome shotgun (WGS) entry which is preliminary data.</text>
</comment>
<dbReference type="Pfam" id="PF07733">
    <property type="entry name" value="DNA_pol3_alpha"/>
    <property type="match status" value="1"/>
</dbReference>
<keyword evidence="5" id="KW-0239">DNA-directed DNA polymerase</keyword>
<evidence type="ECO:0000313" key="10">
    <source>
        <dbReference type="EMBL" id="MCM2675270.1"/>
    </source>
</evidence>
<proteinExistence type="predicted"/>
<keyword evidence="4" id="KW-0235">DNA replication</keyword>
<dbReference type="Pfam" id="PF17657">
    <property type="entry name" value="DNA_pol3_finger"/>
    <property type="match status" value="1"/>
</dbReference>
<dbReference type="InterPro" id="IPR041931">
    <property type="entry name" value="DNA_pol3_alpha_thumb_dom"/>
</dbReference>
<protein>
    <recommendedName>
        <fullName evidence="1">DNA-directed DNA polymerase</fullName>
        <ecNumber evidence="1">2.7.7.7</ecNumber>
    </recommendedName>
</protein>
<dbReference type="EMBL" id="JAMQJY010000001">
    <property type="protein sequence ID" value="MCM2675270.1"/>
    <property type="molecule type" value="Genomic_DNA"/>
</dbReference>